<name>A0AAV4S7X0_9ARAC</name>
<reference evidence="1 2" key="1">
    <citation type="submission" date="2021-06" db="EMBL/GenBank/DDBJ databases">
        <title>Caerostris darwini draft genome.</title>
        <authorList>
            <person name="Kono N."/>
            <person name="Arakawa K."/>
        </authorList>
    </citation>
    <scope>NUCLEOTIDE SEQUENCE [LARGE SCALE GENOMIC DNA]</scope>
</reference>
<evidence type="ECO:0000313" key="2">
    <source>
        <dbReference type="Proteomes" id="UP001054837"/>
    </source>
</evidence>
<dbReference type="Proteomes" id="UP001054837">
    <property type="component" value="Unassembled WGS sequence"/>
</dbReference>
<keyword evidence="2" id="KW-1185">Reference proteome</keyword>
<proteinExistence type="predicted"/>
<dbReference type="AlphaFoldDB" id="A0AAV4S7X0"/>
<organism evidence="1 2">
    <name type="scientific">Caerostris darwini</name>
    <dbReference type="NCBI Taxonomy" id="1538125"/>
    <lineage>
        <taxon>Eukaryota</taxon>
        <taxon>Metazoa</taxon>
        <taxon>Ecdysozoa</taxon>
        <taxon>Arthropoda</taxon>
        <taxon>Chelicerata</taxon>
        <taxon>Arachnida</taxon>
        <taxon>Araneae</taxon>
        <taxon>Araneomorphae</taxon>
        <taxon>Entelegynae</taxon>
        <taxon>Araneoidea</taxon>
        <taxon>Araneidae</taxon>
        <taxon>Caerostris</taxon>
    </lineage>
</organism>
<accession>A0AAV4S7X0</accession>
<comment type="caution">
    <text evidence="1">The sequence shown here is derived from an EMBL/GenBank/DDBJ whole genome shotgun (WGS) entry which is preliminary data.</text>
</comment>
<gene>
    <name evidence="1" type="ORF">CDAR_489891</name>
</gene>
<dbReference type="EMBL" id="BPLQ01007282">
    <property type="protein sequence ID" value="GIY29166.1"/>
    <property type="molecule type" value="Genomic_DNA"/>
</dbReference>
<sequence>MLSWNSAIKTCFADELVEPSVALNLAGKASLPSHILALIRVSFLNTPIGIAEPPVPRWRYFLSYLCRGKRGHFRGVFHLGDGWDFSKGRLCETPNAFMSCSHIYIEKKLQYKRRK</sequence>
<protein>
    <submittedName>
        <fullName evidence="1">Uncharacterized protein</fullName>
    </submittedName>
</protein>
<evidence type="ECO:0000313" key="1">
    <source>
        <dbReference type="EMBL" id="GIY29166.1"/>
    </source>
</evidence>